<dbReference type="Gene3D" id="6.10.340.10">
    <property type="match status" value="1"/>
</dbReference>
<evidence type="ECO:0000256" key="2">
    <source>
        <dbReference type="ARBA" id="ARBA00004651"/>
    </source>
</evidence>
<dbReference type="SUPFAM" id="SSF55874">
    <property type="entry name" value="ATPase domain of HSP90 chaperone/DNA topoisomerase II/histidine kinase"/>
    <property type="match status" value="1"/>
</dbReference>
<dbReference type="SUPFAM" id="SSF47384">
    <property type="entry name" value="Homodimeric domain of signal transducing histidine kinase"/>
    <property type="match status" value="1"/>
</dbReference>
<feature type="transmembrane region" description="Helical" evidence="14">
    <location>
        <begin position="28"/>
        <end position="51"/>
    </location>
</feature>
<sequence>MFQKIKNGFKKILSNIKNTKPNGLTTKIWLFLISFSIIILLSLWLFQTLFLGTYYKYRKTNDLNQAASELKEDNNYLSLSAIEEIAKSRDICIEIYGANSSYISSIYNQGCMEFGNKNFKVKKDFLNSGLEEQHYSLINQDFKKETLIYALKLDSTTYAFINASIEPLDSTIQILSSQFIYTTIGVLILSLIVGYFISKSISKPIIQISENARKLADRNFSTDFTTNSNIYEINELTDSLNYAKEELSKTEKLQRDLMANVGHDLKTPLTMIKAYAELIRDINYDKKEKREENLNTIIEETDRLTLLVNDILDLSALQAKATPLKIEKIDLNDLIYQIIDKFNILTVKEQYNFVFNHPDKVIVEADYKRIYQVIYNLVNNAINYTGEDKTVTINIKEQKDTYLIEIIDTGKGIKKEELAHIWDRYYHSDKKHKRNSYGTGLGLSIVKQILQSHGSNYGVKTSKKGSTFYFEIKKIEQTKKKSHN</sequence>
<dbReference type="InterPro" id="IPR036097">
    <property type="entry name" value="HisK_dim/P_sf"/>
</dbReference>
<feature type="transmembrane region" description="Helical" evidence="14">
    <location>
        <begin position="179"/>
        <end position="197"/>
    </location>
</feature>
<evidence type="ECO:0000256" key="1">
    <source>
        <dbReference type="ARBA" id="ARBA00000085"/>
    </source>
</evidence>
<feature type="domain" description="HAMP" evidence="16">
    <location>
        <begin position="199"/>
        <end position="252"/>
    </location>
</feature>
<dbReference type="InterPro" id="IPR005467">
    <property type="entry name" value="His_kinase_dom"/>
</dbReference>
<comment type="caution">
    <text evidence="17">The sequence shown here is derived from an EMBL/GenBank/DDBJ whole genome shotgun (WGS) entry which is preliminary data.</text>
</comment>
<evidence type="ECO:0000256" key="8">
    <source>
        <dbReference type="ARBA" id="ARBA00022741"/>
    </source>
</evidence>
<dbReference type="InterPro" id="IPR003660">
    <property type="entry name" value="HAMP_dom"/>
</dbReference>
<dbReference type="CDD" id="cd00082">
    <property type="entry name" value="HisKA"/>
    <property type="match status" value="1"/>
</dbReference>
<dbReference type="SMART" id="SM00388">
    <property type="entry name" value="HisKA"/>
    <property type="match status" value="1"/>
</dbReference>
<evidence type="ECO:0000256" key="7">
    <source>
        <dbReference type="ARBA" id="ARBA00022692"/>
    </source>
</evidence>
<keyword evidence="7 14" id="KW-0812">Transmembrane</keyword>
<dbReference type="Pfam" id="PF02518">
    <property type="entry name" value="HATPase_c"/>
    <property type="match status" value="1"/>
</dbReference>
<keyword evidence="4" id="KW-1003">Cell membrane</keyword>
<dbReference type="GO" id="GO:0000155">
    <property type="term" value="F:phosphorelay sensor kinase activity"/>
    <property type="evidence" value="ECO:0007669"/>
    <property type="project" value="InterPro"/>
</dbReference>
<comment type="catalytic activity">
    <reaction evidence="1">
        <text>ATP + protein L-histidine = ADP + protein N-phospho-L-histidine.</text>
        <dbReference type="EC" id="2.7.13.3"/>
    </reaction>
</comment>
<dbReference type="FunFam" id="1.10.287.130:FF:000001">
    <property type="entry name" value="Two-component sensor histidine kinase"/>
    <property type="match status" value="1"/>
</dbReference>
<evidence type="ECO:0000256" key="3">
    <source>
        <dbReference type="ARBA" id="ARBA00012438"/>
    </source>
</evidence>
<keyword evidence="10" id="KW-0067">ATP-binding</keyword>
<dbReference type="InterPro" id="IPR004358">
    <property type="entry name" value="Sig_transdc_His_kin-like_C"/>
</dbReference>
<organism evidence="17 18">
    <name type="scientific">Candidatus Coprosoma intestinipullorum</name>
    <dbReference type="NCBI Taxonomy" id="2840752"/>
    <lineage>
        <taxon>Bacteria</taxon>
        <taxon>Bacillati</taxon>
        <taxon>Bacillota</taxon>
        <taxon>Bacillota incertae sedis</taxon>
        <taxon>Candidatus Coprosoma</taxon>
    </lineage>
</organism>
<keyword evidence="13 14" id="KW-0472">Membrane</keyword>
<evidence type="ECO:0000256" key="6">
    <source>
        <dbReference type="ARBA" id="ARBA00022679"/>
    </source>
</evidence>
<dbReference type="GO" id="GO:0005524">
    <property type="term" value="F:ATP binding"/>
    <property type="evidence" value="ECO:0007669"/>
    <property type="project" value="UniProtKB-KW"/>
</dbReference>
<dbReference type="InterPro" id="IPR003661">
    <property type="entry name" value="HisK_dim/P_dom"/>
</dbReference>
<dbReference type="Gene3D" id="1.10.287.130">
    <property type="match status" value="1"/>
</dbReference>
<dbReference type="Pfam" id="PF00672">
    <property type="entry name" value="HAMP"/>
    <property type="match status" value="1"/>
</dbReference>
<dbReference type="AlphaFoldDB" id="A0A9D0ZRU7"/>
<dbReference type="SUPFAM" id="SSF158472">
    <property type="entry name" value="HAMP domain-like"/>
    <property type="match status" value="1"/>
</dbReference>
<dbReference type="EMBL" id="DVFV01000123">
    <property type="protein sequence ID" value="HIQ91361.1"/>
    <property type="molecule type" value="Genomic_DNA"/>
</dbReference>
<dbReference type="Proteomes" id="UP000886786">
    <property type="component" value="Unassembled WGS sequence"/>
</dbReference>
<dbReference type="InterPro" id="IPR050398">
    <property type="entry name" value="HssS/ArlS-like"/>
</dbReference>
<dbReference type="PANTHER" id="PTHR45528">
    <property type="entry name" value="SENSOR HISTIDINE KINASE CPXA"/>
    <property type="match status" value="1"/>
</dbReference>
<evidence type="ECO:0000259" key="15">
    <source>
        <dbReference type="PROSITE" id="PS50109"/>
    </source>
</evidence>
<evidence type="ECO:0000256" key="9">
    <source>
        <dbReference type="ARBA" id="ARBA00022777"/>
    </source>
</evidence>
<evidence type="ECO:0000313" key="17">
    <source>
        <dbReference type="EMBL" id="HIQ91361.1"/>
    </source>
</evidence>
<dbReference type="PANTHER" id="PTHR45528:SF1">
    <property type="entry name" value="SENSOR HISTIDINE KINASE CPXA"/>
    <property type="match status" value="1"/>
</dbReference>
<keyword evidence="12" id="KW-0902">Two-component regulatory system</keyword>
<accession>A0A9D0ZRU7</accession>
<keyword evidence="5" id="KW-0597">Phosphoprotein</keyword>
<reference evidence="17" key="1">
    <citation type="submission" date="2020-10" db="EMBL/GenBank/DDBJ databases">
        <authorList>
            <person name="Gilroy R."/>
        </authorList>
    </citation>
    <scope>NUCLEOTIDE SEQUENCE</scope>
    <source>
        <strain evidence="17">CHK147-3167</strain>
    </source>
</reference>
<dbReference type="InterPro" id="IPR003594">
    <property type="entry name" value="HATPase_dom"/>
</dbReference>
<dbReference type="Pfam" id="PF00512">
    <property type="entry name" value="HisKA"/>
    <property type="match status" value="1"/>
</dbReference>
<evidence type="ECO:0000256" key="14">
    <source>
        <dbReference type="SAM" id="Phobius"/>
    </source>
</evidence>
<proteinExistence type="predicted"/>
<evidence type="ECO:0000313" key="18">
    <source>
        <dbReference type="Proteomes" id="UP000886786"/>
    </source>
</evidence>
<evidence type="ECO:0000256" key="10">
    <source>
        <dbReference type="ARBA" id="ARBA00022840"/>
    </source>
</evidence>
<feature type="domain" description="Histidine kinase" evidence="15">
    <location>
        <begin position="260"/>
        <end position="476"/>
    </location>
</feature>
<keyword evidence="9 17" id="KW-0418">Kinase</keyword>
<dbReference type="SMART" id="SM00387">
    <property type="entry name" value="HATPase_c"/>
    <property type="match status" value="1"/>
</dbReference>
<dbReference type="PRINTS" id="PR00344">
    <property type="entry name" value="BCTRLSENSOR"/>
</dbReference>
<keyword evidence="6" id="KW-0808">Transferase</keyword>
<dbReference type="InterPro" id="IPR036890">
    <property type="entry name" value="HATPase_C_sf"/>
</dbReference>
<dbReference type="GO" id="GO:0005886">
    <property type="term" value="C:plasma membrane"/>
    <property type="evidence" value="ECO:0007669"/>
    <property type="project" value="UniProtKB-SubCell"/>
</dbReference>
<gene>
    <name evidence="17" type="ORF">IAB27_07060</name>
</gene>
<reference evidence="17" key="2">
    <citation type="journal article" date="2021" name="PeerJ">
        <title>Extensive microbial diversity within the chicken gut microbiome revealed by metagenomics and culture.</title>
        <authorList>
            <person name="Gilroy R."/>
            <person name="Ravi A."/>
            <person name="Getino M."/>
            <person name="Pursley I."/>
            <person name="Horton D.L."/>
            <person name="Alikhan N.F."/>
            <person name="Baker D."/>
            <person name="Gharbi K."/>
            <person name="Hall N."/>
            <person name="Watson M."/>
            <person name="Adriaenssens E.M."/>
            <person name="Foster-Nyarko E."/>
            <person name="Jarju S."/>
            <person name="Secka A."/>
            <person name="Antonio M."/>
            <person name="Oren A."/>
            <person name="Chaudhuri R.R."/>
            <person name="La Ragione R."/>
            <person name="Hildebrand F."/>
            <person name="Pallen M.J."/>
        </authorList>
    </citation>
    <scope>NUCLEOTIDE SEQUENCE</scope>
    <source>
        <strain evidence="17">CHK147-3167</strain>
    </source>
</reference>
<dbReference type="EC" id="2.7.13.3" evidence="3"/>
<evidence type="ECO:0000256" key="4">
    <source>
        <dbReference type="ARBA" id="ARBA00022475"/>
    </source>
</evidence>
<keyword evidence="11 14" id="KW-1133">Transmembrane helix</keyword>
<keyword evidence="8" id="KW-0547">Nucleotide-binding</keyword>
<dbReference type="Gene3D" id="3.30.565.10">
    <property type="entry name" value="Histidine kinase-like ATPase, C-terminal domain"/>
    <property type="match status" value="1"/>
</dbReference>
<evidence type="ECO:0000256" key="5">
    <source>
        <dbReference type="ARBA" id="ARBA00022553"/>
    </source>
</evidence>
<evidence type="ECO:0000259" key="16">
    <source>
        <dbReference type="PROSITE" id="PS50885"/>
    </source>
</evidence>
<protein>
    <recommendedName>
        <fullName evidence="3">histidine kinase</fullName>
        <ecNumber evidence="3">2.7.13.3</ecNumber>
    </recommendedName>
</protein>
<dbReference type="PROSITE" id="PS50109">
    <property type="entry name" value="HIS_KIN"/>
    <property type="match status" value="1"/>
</dbReference>
<dbReference type="PROSITE" id="PS50885">
    <property type="entry name" value="HAMP"/>
    <property type="match status" value="1"/>
</dbReference>
<evidence type="ECO:0000256" key="13">
    <source>
        <dbReference type="ARBA" id="ARBA00023136"/>
    </source>
</evidence>
<evidence type="ECO:0000256" key="12">
    <source>
        <dbReference type="ARBA" id="ARBA00023012"/>
    </source>
</evidence>
<evidence type="ECO:0000256" key="11">
    <source>
        <dbReference type="ARBA" id="ARBA00022989"/>
    </source>
</evidence>
<comment type="subcellular location">
    <subcellularLocation>
        <location evidence="2">Cell membrane</location>
        <topology evidence="2">Multi-pass membrane protein</topology>
    </subcellularLocation>
</comment>
<name>A0A9D0ZRU7_9FIRM</name>
<dbReference type="FunFam" id="3.30.565.10:FF:000006">
    <property type="entry name" value="Sensor histidine kinase WalK"/>
    <property type="match status" value="1"/>
</dbReference>
<dbReference type="CDD" id="cd06225">
    <property type="entry name" value="HAMP"/>
    <property type="match status" value="1"/>
</dbReference>